<dbReference type="InParanoid" id="A0A1X7TTQ3"/>
<reference evidence="11" key="1">
    <citation type="submission" date="2017-05" db="UniProtKB">
        <authorList>
            <consortium name="EnsemblMetazoa"/>
        </authorList>
    </citation>
    <scope>IDENTIFICATION</scope>
</reference>
<dbReference type="SUPFAM" id="SSF56112">
    <property type="entry name" value="Protein kinase-like (PK-like)"/>
    <property type="match status" value="1"/>
</dbReference>
<evidence type="ECO:0000256" key="8">
    <source>
        <dbReference type="RuleBase" id="RU000304"/>
    </source>
</evidence>
<keyword evidence="2 8" id="KW-0723">Serine/threonine-protein kinase</keyword>
<dbReference type="PROSITE" id="PS00108">
    <property type="entry name" value="PROTEIN_KINASE_ST"/>
    <property type="match status" value="1"/>
</dbReference>
<dbReference type="GO" id="GO:0019899">
    <property type="term" value="F:enzyme binding"/>
    <property type="evidence" value="ECO:0007669"/>
    <property type="project" value="UniProtKB-ARBA"/>
</dbReference>
<accession>A0A1X7TTQ3</accession>
<evidence type="ECO:0000256" key="1">
    <source>
        <dbReference type="ARBA" id="ARBA00006529"/>
    </source>
</evidence>
<dbReference type="STRING" id="400682.A0A1X7TTQ3"/>
<dbReference type="InterPro" id="IPR008271">
    <property type="entry name" value="Ser/Thr_kinase_AS"/>
</dbReference>
<dbReference type="PANTHER" id="PTHR46716">
    <property type="entry name" value="MITOGEN-ACTIVATED PROTEIN KINASE KINASE KINASE 7"/>
    <property type="match status" value="1"/>
</dbReference>
<dbReference type="InterPro" id="IPR000719">
    <property type="entry name" value="Prot_kinase_dom"/>
</dbReference>
<evidence type="ECO:0000256" key="9">
    <source>
        <dbReference type="SAM" id="MobiDB-lite"/>
    </source>
</evidence>
<evidence type="ECO:0000256" key="7">
    <source>
        <dbReference type="PROSITE-ProRule" id="PRU10141"/>
    </source>
</evidence>
<protein>
    <recommendedName>
        <fullName evidence="10">Protein kinase domain-containing protein</fullName>
    </recommendedName>
</protein>
<keyword evidence="6 7" id="KW-0067">ATP-binding</keyword>
<dbReference type="GO" id="GO:0009967">
    <property type="term" value="P:positive regulation of signal transduction"/>
    <property type="evidence" value="ECO:0007669"/>
    <property type="project" value="UniProtKB-ARBA"/>
</dbReference>
<dbReference type="AlphaFoldDB" id="A0A1X7TTQ3"/>
<keyword evidence="3" id="KW-0808">Transferase</keyword>
<dbReference type="PROSITE" id="PS00107">
    <property type="entry name" value="PROTEIN_KINASE_ATP"/>
    <property type="match status" value="1"/>
</dbReference>
<keyword evidence="4 7" id="KW-0547">Nucleotide-binding</keyword>
<name>A0A1X7TTQ3_AMPQE</name>
<dbReference type="GO" id="GO:0005524">
    <property type="term" value="F:ATP binding"/>
    <property type="evidence" value="ECO:0007669"/>
    <property type="project" value="UniProtKB-UniRule"/>
</dbReference>
<comment type="similarity">
    <text evidence="1">Belongs to the protein kinase superfamily. STE Ser/Thr protein kinase family. MAP kinase kinase kinase subfamily.</text>
</comment>
<evidence type="ECO:0000259" key="10">
    <source>
        <dbReference type="PROSITE" id="PS50011"/>
    </source>
</evidence>
<dbReference type="PANTHER" id="PTHR46716:SF1">
    <property type="entry name" value="MITOGEN-ACTIVATED PROTEIN KINASE KINASE KINASE 7"/>
    <property type="match status" value="1"/>
</dbReference>
<dbReference type="OrthoDB" id="10261027at2759"/>
<evidence type="ECO:0000256" key="6">
    <source>
        <dbReference type="ARBA" id="ARBA00022840"/>
    </source>
</evidence>
<evidence type="ECO:0000256" key="2">
    <source>
        <dbReference type="ARBA" id="ARBA00022527"/>
    </source>
</evidence>
<dbReference type="Gene3D" id="3.30.200.20">
    <property type="entry name" value="Phosphorylase Kinase, domain 1"/>
    <property type="match status" value="1"/>
</dbReference>
<evidence type="ECO:0000256" key="3">
    <source>
        <dbReference type="ARBA" id="ARBA00022679"/>
    </source>
</evidence>
<keyword evidence="5" id="KW-0418">Kinase</keyword>
<evidence type="ECO:0000256" key="5">
    <source>
        <dbReference type="ARBA" id="ARBA00022777"/>
    </source>
</evidence>
<dbReference type="eggNOG" id="KOG0192">
    <property type="taxonomic scope" value="Eukaryota"/>
</dbReference>
<evidence type="ECO:0000313" key="11">
    <source>
        <dbReference type="EnsemblMetazoa" id="Aqu2.1.18280_001"/>
    </source>
</evidence>
<feature type="binding site" evidence="7">
    <location>
        <position position="36"/>
    </location>
    <ligand>
        <name>ATP</name>
        <dbReference type="ChEBI" id="CHEBI:30616"/>
    </ligand>
</feature>
<dbReference type="Pfam" id="PF00069">
    <property type="entry name" value="Pkinase"/>
    <property type="match status" value="1"/>
</dbReference>
<feature type="region of interest" description="Disordered" evidence="9">
    <location>
        <begin position="280"/>
        <end position="308"/>
    </location>
</feature>
<dbReference type="Gene3D" id="1.10.510.10">
    <property type="entry name" value="Transferase(Phosphotransferase) domain 1"/>
    <property type="match status" value="1"/>
</dbReference>
<dbReference type="InterPro" id="IPR011009">
    <property type="entry name" value="Kinase-like_dom_sf"/>
</dbReference>
<evidence type="ECO:0000256" key="4">
    <source>
        <dbReference type="ARBA" id="ARBA00022741"/>
    </source>
</evidence>
<feature type="domain" description="Protein kinase" evidence="10">
    <location>
        <begin position="9"/>
        <end position="277"/>
    </location>
</feature>
<organism evidence="11">
    <name type="scientific">Amphimedon queenslandica</name>
    <name type="common">Sponge</name>
    <dbReference type="NCBI Taxonomy" id="400682"/>
    <lineage>
        <taxon>Eukaryota</taxon>
        <taxon>Metazoa</taxon>
        <taxon>Porifera</taxon>
        <taxon>Demospongiae</taxon>
        <taxon>Heteroscleromorpha</taxon>
        <taxon>Haplosclerida</taxon>
        <taxon>Niphatidae</taxon>
        <taxon>Amphimedon</taxon>
    </lineage>
</organism>
<dbReference type="InterPro" id="IPR017441">
    <property type="entry name" value="Protein_kinase_ATP_BS"/>
</dbReference>
<dbReference type="SMART" id="SM00220">
    <property type="entry name" value="S_TKc"/>
    <property type="match status" value="1"/>
</dbReference>
<proteinExistence type="inferred from homology"/>
<dbReference type="GO" id="GO:0007254">
    <property type="term" value="P:JNK cascade"/>
    <property type="evidence" value="ECO:0007669"/>
    <property type="project" value="TreeGrafter"/>
</dbReference>
<dbReference type="PROSITE" id="PS50011">
    <property type="entry name" value="PROTEIN_KINASE_DOM"/>
    <property type="match status" value="1"/>
</dbReference>
<dbReference type="EnsemblMetazoa" id="Aqu2.1.18280_001">
    <property type="protein sequence ID" value="Aqu2.1.18280_001"/>
    <property type="gene ID" value="Aqu2.1.18280"/>
</dbReference>
<sequence>MEVIAPNQLEDKLMLGSGAFGCVYQAKWRSRPVAVKYFNSKTIGDDPCFEREIEALTHLQSLKHPNIIRMFARGTEGPQTFMVMEIALFSLDKIIHELKKEYDYNFNHFMSWTLQLALALECCHHNSIIHRDIKPPNMLLFDDGRCLKICDFGTAKLLDATSADTFIGTPYYLAPEVIEGKHSNKCDVYSFAVTLWEMITRHKPTLDLNQEGQPHPYNVFRTIGKGARMPTIIGIPKFLWELVTKCWAQQPVDRLSFDEIVRKLKGVPYKFKNEPLLTRRRSKTEVEKPPPSSDIHQIRRPDSHPPNQMVVAFDPDSFEVVDNFESTSDDTLVSIEPKQANPSSQYYIDGLDPDRQPYIPIEGNQESYQVYMQYKSYVEQRFKILYEMGQLDQKRIELDNELHGEELKSTKSTTSFHRYSSILQENCELEEQLKKLRSL</sequence>
<dbReference type="GO" id="GO:0006955">
    <property type="term" value="P:immune response"/>
    <property type="evidence" value="ECO:0007669"/>
    <property type="project" value="TreeGrafter"/>
</dbReference>
<dbReference type="GO" id="GO:0004709">
    <property type="term" value="F:MAP kinase kinase kinase activity"/>
    <property type="evidence" value="ECO:0007669"/>
    <property type="project" value="TreeGrafter"/>
</dbReference>